<protein>
    <recommendedName>
        <fullName evidence="2">P-type Ca(2+) transporter</fullName>
        <ecNumber evidence="2">7.2.2.10</ecNumber>
    </recommendedName>
</protein>
<keyword evidence="5 16" id="KW-0812">Transmembrane</keyword>
<keyword evidence="6" id="KW-0479">Metal-binding</keyword>
<dbReference type="OMA" id="LRTMHDE"/>
<evidence type="ECO:0000256" key="5">
    <source>
        <dbReference type="ARBA" id="ARBA00022692"/>
    </source>
</evidence>
<evidence type="ECO:0000256" key="13">
    <source>
        <dbReference type="ARBA" id="ARBA00023065"/>
    </source>
</evidence>
<dbReference type="NCBIfam" id="TIGR01494">
    <property type="entry name" value="ATPase_P-type"/>
    <property type="match status" value="1"/>
</dbReference>
<keyword evidence="7" id="KW-0547">Nucleotide-binding</keyword>
<feature type="transmembrane region" description="Helical" evidence="16">
    <location>
        <begin position="143"/>
        <end position="162"/>
    </location>
</feature>
<evidence type="ECO:0000256" key="4">
    <source>
        <dbReference type="ARBA" id="ARBA00022568"/>
    </source>
</evidence>
<evidence type="ECO:0000256" key="9">
    <source>
        <dbReference type="ARBA" id="ARBA00022840"/>
    </source>
</evidence>
<evidence type="ECO:0000256" key="6">
    <source>
        <dbReference type="ARBA" id="ARBA00022723"/>
    </source>
</evidence>
<keyword evidence="8" id="KW-0106">Calcium</keyword>
<keyword evidence="10" id="KW-0460">Magnesium</keyword>
<evidence type="ECO:0000256" key="1">
    <source>
        <dbReference type="ARBA" id="ARBA00004127"/>
    </source>
</evidence>
<keyword evidence="12 16" id="KW-1133">Transmembrane helix</keyword>
<dbReference type="EC" id="7.2.2.10" evidence="2"/>
<evidence type="ECO:0000256" key="14">
    <source>
        <dbReference type="ARBA" id="ARBA00023136"/>
    </source>
</evidence>
<dbReference type="GO" id="GO:0012505">
    <property type="term" value="C:endomembrane system"/>
    <property type="evidence" value="ECO:0007669"/>
    <property type="project" value="UniProtKB-SubCell"/>
</dbReference>
<comment type="subcellular location">
    <subcellularLocation>
        <location evidence="1">Endomembrane system</location>
        <topology evidence="1">Multi-pass membrane protein</topology>
    </subcellularLocation>
</comment>
<feature type="transmembrane region" description="Helical" evidence="16">
    <location>
        <begin position="183"/>
        <end position="203"/>
    </location>
</feature>
<feature type="transmembrane region" description="Helical" evidence="16">
    <location>
        <begin position="292"/>
        <end position="308"/>
    </location>
</feature>
<evidence type="ECO:0000256" key="3">
    <source>
        <dbReference type="ARBA" id="ARBA00022448"/>
    </source>
</evidence>
<evidence type="ECO:0000313" key="18">
    <source>
        <dbReference type="EMBL" id="ETO34560.1"/>
    </source>
</evidence>
<evidence type="ECO:0000256" key="7">
    <source>
        <dbReference type="ARBA" id="ARBA00022741"/>
    </source>
</evidence>
<dbReference type="GO" id="GO:0005886">
    <property type="term" value="C:plasma membrane"/>
    <property type="evidence" value="ECO:0007669"/>
    <property type="project" value="TreeGrafter"/>
</dbReference>
<accession>X6P7R0</accession>
<keyword evidence="13" id="KW-0406">Ion transport</keyword>
<dbReference type="PRINTS" id="PR00120">
    <property type="entry name" value="HATPASE"/>
</dbReference>
<reference evidence="18 19" key="1">
    <citation type="journal article" date="2013" name="Curr. Biol.">
        <title>The Genome of the Foraminiferan Reticulomyxa filosa.</title>
        <authorList>
            <person name="Glockner G."/>
            <person name="Hulsmann N."/>
            <person name="Schleicher M."/>
            <person name="Noegel A.A."/>
            <person name="Eichinger L."/>
            <person name="Gallinger C."/>
            <person name="Pawlowski J."/>
            <person name="Sierra R."/>
            <person name="Euteneuer U."/>
            <person name="Pillet L."/>
            <person name="Moustafa A."/>
            <person name="Platzer M."/>
            <person name="Groth M."/>
            <person name="Szafranski K."/>
            <person name="Schliwa M."/>
        </authorList>
    </citation>
    <scope>NUCLEOTIDE SEQUENCE [LARGE SCALE GENOMIC DNA]</scope>
</reference>
<organism evidence="18 19">
    <name type="scientific">Reticulomyxa filosa</name>
    <dbReference type="NCBI Taxonomy" id="46433"/>
    <lineage>
        <taxon>Eukaryota</taxon>
        <taxon>Sar</taxon>
        <taxon>Rhizaria</taxon>
        <taxon>Retaria</taxon>
        <taxon>Foraminifera</taxon>
        <taxon>Monothalamids</taxon>
        <taxon>Reticulomyxidae</taxon>
        <taxon>Reticulomyxa</taxon>
    </lineage>
</organism>
<dbReference type="SUPFAM" id="SSF56784">
    <property type="entry name" value="HAD-like"/>
    <property type="match status" value="1"/>
</dbReference>
<feature type="transmembrane region" description="Helical" evidence="16">
    <location>
        <begin position="223"/>
        <end position="240"/>
    </location>
</feature>
<evidence type="ECO:0000256" key="12">
    <source>
        <dbReference type="ARBA" id="ARBA00022989"/>
    </source>
</evidence>
<dbReference type="InterPro" id="IPR006068">
    <property type="entry name" value="ATPase_P-typ_cation-transptr_C"/>
</dbReference>
<dbReference type="Pfam" id="PF00689">
    <property type="entry name" value="Cation_ATPase_C"/>
    <property type="match status" value="1"/>
</dbReference>
<keyword evidence="9" id="KW-0067">ATP-binding</keyword>
<gene>
    <name evidence="18" type="ORF">RFI_02534</name>
</gene>
<evidence type="ECO:0000313" key="19">
    <source>
        <dbReference type="Proteomes" id="UP000023152"/>
    </source>
</evidence>
<dbReference type="InterPro" id="IPR023298">
    <property type="entry name" value="ATPase_P-typ_TM_dom_sf"/>
</dbReference>
<dbReference type="SUPFAM" id="SSF81665">
    <property type="entry name" value="Calcium ATPase, transmembrane domain M"/>
    <property type="match status" value="1"/>
</dbReference>
<dbReference type="PANTHER" id="PTHR24093:SF369">
    <property type="entry name" value="CALCIUM-TRANSPORTING ATPASE"/>
    <property type="match status" value="1"/>
</dbReference>
<dbReference type="GO" id="GO:0046872">
    <property type="term" value="F:metal ion binding"/>
    <property type="evidence" value="ECO:0007669"/>
    <property type="project" value="UniProtKB-KW"/>
</dbReference>
<keyword evidence="3" id="KW-0813">Transport</keyword>
<sequence>MTGTEFRNLSDIEKKEKLPNLRVLARSKPQDKEALVQWYKEFNSDVVAVTGDGANDALALTKADVGLSMGIQGTDVAKEASDIIIMDDNFASIVKTVMWGRSVYDNIRKFVQFQATVNVVALSISLIAAFWKDFANPLTAVQLLWVNLIMDTMAALALATEPPSIRLLQRNPYTKDASLISQLLWRFIFGNALTALLITLFKAEDWNIVGTSKRNSDNQNKELLTLVFNLFVWMQVFNELNARRVQNEWNVFSGIFENAYFVGIVTVTVALQILIIFVGGDFTSTVPLGWKGWIYSVGIGFGILVWSSV</sequence>
<feature type="transmembrane region" description="Helical" evidence="16">
    <location>
        <begin position="260"/>
        <end position="280"/>
    </location>
</feature>
<evidence type="ECO:0000256" key="10">
    <source>
        <dbReference type="ARBA" id="ARBA00022842"/>
    </source>
</evidence>
<dbReference type="Proteomes" id="UP000023152">
    <property type="component" value="Unassembled WGS sequence"/>
</dbReference>
<dbReference type="FunFam" id="1.20.1110.10:FF:000039">
    <property type="entry name" value="Calcium-transporting ATPase"/>
    <property type="match status" value="1"/>
</dbReference>
<evidence type="ECO:0000256" key="15">
    <source>
        <dbReference type="ARBA" id="ARBA00048694"/>
    </source>
</evidence>
<feature type="domain" description="Cation-transporting P-type ATPase C-terminal" evidence="17">
    <location>
        <begin position="136"/>
        <end position="307"/>
    </location>
</feature>
<keyword evidence="19" id="KW-1185">Reference proteome</keyword>
<dbReference type="Gene3D" id="3.40.50.1000">
    <property type="entry name" value="HAD superfamily/HAD-like"/>
    <property type="match status" value="1"/>
</dbReference>
<dbReference type="Gene3D" id="1.20.1110.10">
    <property type="entry name" value="Calcium-transporting ATPase, transmembrane domain"/>
    <property type="match status" value="1"/>
</dbReference>
<proteinExistence type="predicted"/>
<dbReference type="GO" id="GO:0005388">
    <property type="term" value="F:P-type calcium transporter activity"/>
    <property type="evidence" value="ECO:0007669"/>
    <property type="project" value="UniProtKB-EC"/>
</dbReference>
<evidence type="ECO:0000256" key="16">
    <source>
        <dbReference type="SAM" id="Phobius"/>
    </source>
</evidence>
<dbReference type="PRINTS" id="PR00119">
    <property type="entry name" value="CATATPASE"/>
</dbReference>
<comment type="caution">
    <text evidence="18">The sequence shown here is derived from an EMBL/GenBank/DDBJ whole genome shotgun (WGS) entry which is preliminary data.</text>
</comment>
<name>X6P7R0_RETFI</name>
<dbReference type="OrthoDB" id="660102at2759"/>
<keyword evidence="14 16" id="KW-0472">Membrane</keyword>
<dbReference type="PANTHER" id="PTHR24093">
    <property type="entry name" value="CATION TRANSPORTING ATPASE"/>
    <property type="match status" value="1"/>
</dbReference>
<comment type="catalytic activity">
    <reaction evidence="15">
        <text>Ca(2+)(in) + ATP + H2O = Ca(2+)(out) + ADP + phosphate + H(+)</text>
        <dbReference type="Rhea" id="RHEA:18105"/>
        <dbReference type="ChEBI" id="CHEBI:15377"/>
        <dbReference type="ChEBI" id="CHEBI:15378"/>
        <dbReference type="ChEBI" id="CHEBI:29108"/>
        <dbReference type="ChEBI" id="CHEBI:30616"/>
        <dbReference type="ChEBI" id="CHEBI:43474"/>
        <dbReference type="ChEBI" id="CHEBI:456216"/>
        <dbReference type="EC" id="7.2.2.10"/>
    </reaction>
</comment>
<keyword evidence="4" id="KW-0109">Calcium transport</keyword>
<evidence type="ECO:0000256" key="2">
    <source>
        <dbReference type="ARBA" id="ARBA00012790"/>
    </source>
</evidence>
<dbReference type="InterPro" id="IPR036412">
    <property type="entry name" value="HAD-like_sf"/>
</dbReference>
<evidence type="ECO:0000256" key="8">
    <source>
        <dbReference type="ARBA" id="ARBA00022837"/>
    </source>
</evidence>
<dbReference type="InterPro" id="IPR023214">
    <property type="entry name" value="HAD_sf"/>
</dbReference>
<dbReference type="GO" id="GO:0005524">
    <property type="term" value="F:ATP binding"/>
    <property type="evidence" value="ECO:0007669"/>
    <property type="project" value="UniProtKB-KW"/>
</dbReference>
<dbReference type="InterPro" id="IPR001757">
    <property type="entry name" value="P_typ_ATPase"/>
</dbReference>
<feature type="transmembrane region" description="Helical" evidence="16">
    <location>
        <begin position="110"/>
        <end position="131"/>
    </location>
</feature>
<dbReference type="AlphaFoldDB" id="X6P7R0"/>
<evidence type="ECO:0000259" key="17">
    <source>
        <dbReference type="Pfam" id="PF00689"/>
    </source>
</evidence>
<evidence type="ECO:0000256" key="11">
    <source>
        <dbReference type="ARBA" id="ARBA00022967"/>
    </source>
</evidence>
<dbReference type="GO" id="GO:0016887">
    <property type="term" value="F:ATP hydrolysis activity"/>
    <property type="evidence" value="ECO:0007669"/>
    <property type="project" value="InterPro"/>
</dbReference>
<dbReference type="EMBL" id="ASPP01002465">
    <property type="protein sequence ID" value="ETO34560.1"/>
    <property type="molecule type" value="Genomic_DNA"/>
</dbReference>
<keyword evidence="11" id="KW-1278">Translocase</keyword>